<evidence type="ECO:0000313" key="1">
    <source>
        <dbReference type="EMBL" id="OCT82288.1"/>
    </source>
</evidence>
<dbReference type="EMBL" id="CM004473">
    <property type="protein sequence ID" value="OCT82288.1"/>
    <property type="molecule type" value="Genomic_DNA"/>
</dbReference>
<name>A0A974CZI6_XENLA</name>
<dbReference type="AlphaFoldDB" id="A0A974CZI6"/>
<dbReference type="Proteomes" id="UP000694892">
    <property type="component" value="Chromosome 4S"/>
</dbReference>
<organism evidence="1 2">
    <name type="scientific">Xenopus laevis</name>
    <name type="common">African clawed frog</name>
    <dbReference type="NCBI Taxonomy" id="8355"/>
    <lineage>
        <taxon>Eukaryota</taxon>
        <taxon>Metazoa</taxon>
        <taxon>Chordata</taxon>
        <taxon>Craniata</taxon>
        <taxon>Vertebrata</taxon>
        <taxon>Euteleostomi</taxon>
        <taxon>Amphibia</taxon>
        <taxon>Batrachia</taxon>
        <taxon>Anura</taxon>
        <taxon>Pipoidea</taxon>
        <taxon>Pipidae</taxon>
        <taxon>Xenopodinae</taxon>
        <taxon>Xenopus</taxon>
        <taxon>Xenopus</taxon>
    </lineage>
</organism>
<evidence type="ECO:0000313" key="2">
    <source>
        <dbReference type="Proteomes" id="UP000694892"/>
    </source>
</evidence>
<proteinExistence type="predicted"/>
<gene>
    <name evidence="1" type="ORF">XELAEV_18024808mg</name>
</gene>
<accession>A0A974CZI6</accession>
<reference evidence="2" key="1">
    <citation type="journal article" date="2016" name="Nature">
        <title>Genome evolution in the allotetraploid frog Xenopus laevis.</title>
        <authorList>
            <person name="Session A.M."/>
            <person name="Uno Y."/>
            <person name="Kwon T."/>
            <person name="Chapman J.A."/>
            <person name="Toyoda A."/>
            <person name="Takahashi S."/>
            <person name="Fukui A."/>
            <person name="Hikosaka A."/>
            <person name="Suzuki A."/>
            <person name="Kondo M."/>
            <person name="van Heeringen S.J."/>
            <person name="Quigley I."/>
            <person name="Heinz S."/>
            <person name="Ogino H."/>
            <person name="Ochi H."/>
            <person name="Hellsten U."/>
            <person name="Lyons J.B."/>
            <person name="Simakov O."/>
            <person name="Putnam N."/>
            <person name="Stites J."/>
            <person name="Kuroki Y."/>
            <person name="Tanaka T."/>
            <person name="Michiue T."/>
            <person name="Watanabe M."/>
            <person name="Bogdanovic O."/>
            <person name="Lister R."/>
            <person name="Georgiou G."/>
            <person name="Paranjpe S.S."/>
            <person name="van Kruijsbergen I."/>
            <person name="Shu S."/>
            <person name="Carlson J."/>
            <person name="Kinoshita T."/>
            <person name="Ohta Y."/>
            <person name="Mawaribuchi S."/>
            <person name="Jenkins J."/>
            <person name="Grimwood J."/>
            <person name="Schmutz J."/>
            <person name="Mitros T."/>
            <person name="Mozaffari S.V."/>
            <person name="Suzuki Y."/>
            <person name="Haramoto Y."/>
            <person name="Yamamoto T.S."/>
            <person name="Takagi C."/>
            <person name="Heald R."/>
            <person name="Miller K."/>
            <person name="Haudenschild C."/>
            <person name="Kitzman J."/>
            <person name="Nakayama T."/>
            <person name="Izutsu Y."/>
            <person name="Robert J."/>
            <person name="Fortriede J."/>
            <person name="Burns K."/>
            <person name="Lotay V."/>
            <person name="Karimi K."/>
            <person name="Yasuoka Y."/>
            <person name="Dichmann D.S."/>
            <person name="Flajnik M.F."/>
            <person name="Houston D.W."/>
            <person name="Shendure J."/>
            <person name="DuPasquier L."/>
            <person name="Vize P.D."/>
            <person name="Zorn A.M."/>
            <person name="Ito M."/>
            <person name="Marcotte E.M."/>
            <person name="Wallingford J.B."/>
            <person name="Ito Y."/>
            <person name="Asashima M."/>
            <person name="Ueno N."/>
            <person name="Matsuda Y."/>
            <person name="Veenstra G.J."/>
            <person name="Fujiyama A."/>
            <person name="Harland R.M."/>
            <person name="Taira M."/>
            <person name="Rokhsar D.S."/>
        </authorList>
    </citation>
    <scope>NUCLEOTIDE SEQUENCE [LARGE SCALE GENOMIC DNA]</scope>
    <source>
        <strain evidence="2">J</strain>
    </source>
</reference>
<protein>
    <submittedName>
        <fullName evidence="1">Uncharacterized protein</fullName>
    </submittedName>
</protein>
<sequence>MQCVWQIPEGVIRCHCCTTFGYMQSHVHAASPSFTLMHGVTVHYGEMPQGCDALCGLRDNWTLIFVTDAAQGDRWIPGDGCQSDGLCCAHIVDNAGRNNALWGKGTYSLSAKRGVRDFAWQGGARMGLQQVPQGSGSVICECIYLTAMFYFA</sequence>